<name>A0A9Q2Z1B4_RHOHA</name>
<sequence length="128" mass="13410">MNAPFGPATGRVERWARTAMLIAAVVLFPSAVRAVVVNPSLGNWLTVALAVIVVVGSTVSALSAWRNRNTVRVPAKVSPAEVALADVSAAIASSSGRIDAIRRLRQMYPGLGLLDAKELVDRQLPGPG</sequence>
<evidence type="ECO:0000313" key="4">
    <source>
        <dbReference type="EMBL" id="NKW43483.1"/>
    </source>
</evidence>
<reference evidence="3" key="2">
    <citation type="journal article" date="2020" name="Environ. Microbiol.">
        <title>The novel and transferable erm(51) gene confers Macrolides, Lincosamides, and Streptogramins B (MLSB) resistance to clonal Rhodococcus equi in the environment.</title>
        <authorList>
            <person name="Huber L."/>
            <person name="Giguere S."/>
            <person name="Slovis N.M."/>
            <person name="Alvarez-Narvaez S."/>
            <person name="Hart K.A."/>
            <person name="Greiter M."/>
            <person name="Morris E.R.A."/>
            <person name="Cohen N.D."/>
        </authorList>
    </citation>
    <scope>NUCLEOTIDE SEQUENCE</scope>
    <source>
        <strain evidence="3">Lh_116_1</strain>
        <strain evidence="4">Lh_16_1</strain>
    </source>
</reference>
<protein>
    <submittedName>
        <fullName evidence="2">Uncharacterized protein</fullName>
    </submittedName>
</protein>
<dbReference type="EMBL" id="WUXR01000001">
    <property type="protein sequence ID" value="MBM4564504.1"/>
    <property type="molecule type" value="Genomic_DNA"/>
</dbReference>
<dbReference type="RefSeq" id="WP_084955670.1">
    <property type="nucleotide sequence ID" value="NZ_AP024198.1"/>
</dbReference>
<proteinExistence type="predicted"/>
<evidence type="ECO:0000313" key="3">
    <source>
        <dbReference type="EMBL" id="NKT76754.1"/>
    </source>
</evidence>
<feature type="transmembrane region" description="Helical" evidence="1">
    <location>
        <begin position="44"/>
        <end position="65"/>
    </location>
</feature>
<evidence type="ECO:0000256" key="1">
    <source>
        <dbReference type="SAM" id="Phobius"/>
    </source>
</evidence>
<reference evidence="2" key="1">
    <citation type="submission" date="2019-11" db="EMBL/GenBank/DDBJ databases">
        <title>Spread of Macrolides and rifampicin resistant Rhodococcus equi in clinical isolates in the USA.</title>
        <authorList>
            <person name="Alvarez-Narvaez S."/>
            <person name="Huber L."/>
            <person name="Cohen N.D."/>
            <person name="Slovis N."/>
            <person name="Greiter M."/>
            <person name="Giguere S."/>
            <person name="Hart K."/>
        </authorList>
    </citation>
    <scope>NUCLEOTIDE SEQUENCE</scope>
    <source>
        <strain evidence="2">Lh_17</strain>
    </source>
</reference>
<keyword evidence="1" id="KW-0472">Membrane</keyword>
<keyword evidence="1" id="KW-0812">Transmembrane</keyword>
<accession>A0A9Q2Z1B4</accession>
<evidence type="ECO:0000313" key="2">
    <source>
        <dbReference type="EMBL" id="MBM4564504.1"/>
    </source>
</evidence>
<dbReference type="AlphaFoldDB" id="A0A9Q2Z1B4"/>
<dbReference type="Proteomes" id="UP000603463">
    <property type="component" value="Unassembled WGS sequence"/>
</dbReference>
<gene>
    <name evidence="2" type="ORF">GS441_03295</name>
    <name evidence="3" type="ORF">GS882_00695</name>
    <name evidence="4" type="ORF">GS947_18300</name>
</gene>
<comment type="caution">
    <text evidence="2">The sequence shown here is derived from an EMBL/GenBank/DDBJ whole genome shotgun (WGS) entry which is preliminary data.</text>
</comment>
<dbReference type="Proteomes" id="UP000808906">
    <property type="component" value="Unassembled WGS sequence"/>
</dbReference>
<organism evidence="2 5">
    <name type="scientific">Rhodococcus hoagii</name>
    <name type="common">Corynebacterium equii</name>
    <dbReference type="NCBI Taxonomy" id="43767"/>
    <lineage>
        <taxon>Bacteria</taxon>
        <taxon>Bacillati</taxon>
        <taxon>Actinomycetota</taxon>
        <taxon>Actinomycetes</taxon>
        <taxon>Mycobacteriales</taxon>
        <taxon>Nocardiaceae</taxon>
        <taxon>Prescottella</taxon>
    </lineage>
</organism>
<dbReference type="Proteomes" id="UP000608063">
    <property type="component" value="Unassembled WGS sequence"/>
</dbReference>
<keyword evidence="1" id="KW-1133">Transmembrane helix</keyword>
<dbReference type="EMBL" id="WVBC01000001">
    <property type="protein sequence ID" value="NKT76754.1"/>
    <property type="molecule type" value="Genomic_DNA"/>
</dbReference>
<evidence type="ECO:0000313" key="5">
    <source>
        <dbReference type="Proteomes" id="UP000808906"/>
    </source>
</evidence>
<dbReference type="EMBL" id="WVDC01000010">
    <property type="protein sequence ID" value="NKW43483.1"/>
    <property type="molecule type" value="Genomic_DNA"/>
</dbReference>